<dbReference type="EMBL" id="VOLR01000013">
    <property type="protein sequence ID" value="TWX59158.1"/>
    <property type="molecule type" value="Genomic_DNA"/>
</dbReference>
<evidence type="ECO:0000313" key="3">
    <source>
        <dbReference type="EMBL" id="TWX68185.1"/>
    </source>
</evidence>
<dbReference type="SUPFAM" id="SSF55166">
    <property type="entry name" value="Hedgehog/DD-peptidase"/>
    <property type="match status" value="1"/>
</dbReference>
<keyword evidence="4" id="KW-1185">Reference proteome</keyword>
<dbReference type="EMBL" id="VOLQ01000011">
    <property type="protein sequence ID" value="TWX68185.1"/>
    <property type="molecule type" value="Genomic_DNA"/>
</dbReference>
<evidence type="ECO:0000313" key="2">
    <source>
        <dbReference type="EMBL" id="TWX59158.1"/>
    </source>
</evidence>
<dbReference type="AlphaFoldDB" id="A0A5C6QGP7"/>
<dbReference type="GO" id="GO:0008233">
    <property type="term" value="F:peptidase activity"/>
    <property type="evidence" value="ECO:0007669"/>
    <property type="project" value="InterPro"/>
</dbReference>
<dbReference type="Proteomes" id="UP000321525">
    <property type="component" value="Unassembled WGS sequence"/>
</dbReference>
<evidence type="ECO:0000313" key="4">
    <source>
        <dbReference type="Proteomes" id="UP000321525"/>
    </source>
</evidence>
<dbReference type="GO" id="GO:0006508">
    <property type="term" value="P:proteolysis"/>
    <property type="evidence" value="ECO:0007669"/>
    <property type="project" value="InterPro"/>
</dbReference>
<sequence length="230" mass="26349">MTEILTDRQLTGLDDSHITWLDEHTGIHQQALSAWQAMSEEAKLAGFDLKIASGYRGFTRQLTIWNRKFSGQLAIKNNQGETLDINKMTEQAIVQAILYFSALPGASRHHWGCDIDIYAKNLLADNQKLQLEPWEFAVDGPFHPLSQWLNQHASRFGFYFPYDKFRGGVAMEPWHLSYWPIAQHGERLLTENVINSVLLSDDILGKKEIIKNLSTIYQQYIQNVGSIHYG</sequence>
<dbReference type="Gene3D" id="3.30.1380.10">
    <property type="match status" value="1"/>
</dbReference>
<dbReference type="InterPro" id="IPR052179">
    <property type="entry name" value="DD-CPase-like"/>
</dbReference>
<gene>
    <name evidence="2" type="ORF">ESZ26_10605</name>
    <name evidence="3" type="ORF">ESZ27_07540</name>
</gene>
<evidence type="ECO:0000313" key="5">
    <source>
        <dbReference type="Proteomes" id="UP000321917"/>
    </source>
</evidence>
<dbReference type="Proteomes" id="UP000321917">
    <property type="component" value="Unassembled WGS sequence"/>
</dbReference>
<comment type="caution">
    <text evidence="3">The sequence shown here is derived from an EMBL/GenBank/DDBJ whole genome shotgun (WGS) entry which is preliminary data.</text>
</comment>
<reference evidence="3 5" key="1">
    <citation type="submission" date="2019-07" db="EMBL/GenBank/DDBJ databases">
        <title>Genomes of sea-ice associated Colwellia species.</title>
        <authorList>
            <person name="Bowman J.P."/>
        </authorList>
    </citation>
    <scope>NUCLEOTIDE SEQUENCE [LARGE SCALE GENOMIC DNA]</scope>
    <source>
        <strain evidence="2 4">ACAM 607</strain>
        <strain evidence="3 5">IC036</strain>
    </source>
</reference>
<dbReference type="PANTHER" id="PTHR34385">
    <property type="entry name" value="D-ALANYL-D-ALANINE CARBOXYPEPTIDASE"/>
    <property type="match status" value="1"/>
</dbReference>
<dbReference type="InterPro" id="IPR003709">
    <property type="entry name" value="VanY-like_core_dom"/>
</dbReference>
<dbReference type="OrthoDB" id="9792074at2"/>
<name>A0A5C6QGP7_9GAMM</name>
<feature type="domain" description="D-alanyl-D-alanine carboxypeptidase-like core" evidence="1">
    <location>
        <begin position="27"/>
        <end position="180"/>
    </location>
</feature>
<dbReference type="PANTHER" id="PTHR34385:SF1">
    <property type="entry name" value="PEPTIDOGLYCAN L-ALANYL-D-GLUTAMATE ENDOPEPTIDASE CWLK"/>
    <property type="match status" value="1"/>
</dbReference>
<accession>A0A5C6QGP7</accession>
<evidence type="ECO:0000259" key="1">
    <source>
        <dbReference type="Pfam" id="PF02557"/>
    </source>
</evidence>
<dbReference type="InterPro" id="IPR009045">
    <property type="entry name" value="Zn_M74/Hedgehog-like"/>
</dbReference>
<protein>
    <submittedName>
        <fullName evidence="3">M15 family metallopeptidase</fullName>
    </submittedName>
</protein>
<organism evidence="3 5">
    <name type="scientific">Colwellia hornerae</name>
    <dbReference type="NCBI Taxonomy" id="89402"/>
    <lineage>
        <taxon>Bacteria</taxon>
        <taxon>Pseudomonadati</taxon>
        <taxon>Pseudomonadota</taxon>
        <taxon>Gammaproteobacteria</taxon>
        <taxon>Alteromonadales</taxon>
        <taxon>Colwelliaceae</taxon>
        <taxon>Colwellia</taxon>
    </lineage>
</organism>
<proteinExistence type="predicted"/>
<dbReference type="RefSeq" id="WP_146799601.1">
    <property type="nucleotide sequence ID" value="NZ_VOLP01000013.1"/>
</dbReference>
<dbReference type="Pfam" id="PF02557">
    <property type="entry name" value="VanY"/>
    <property type="match status" value="1"/>
</dbReference>
<dbReference type="CDD" id="cd14847">
    <property type="entry name" value="DD-carboxypeptidase_like"/>
    <property type="match status" value="1"/>
</dbReference>